<sequence>MHLKDHGVRAPLDLFHRTYHSLLRSSGEIQIQALVEQYAAFEPSLHHQLRQPAPDPAALDDNLRDLSAV</sequence>
<evidence type="ECO:0000256" key="1">
    <source>
        <dbReference type="SAM" id="MobiDB-lite"/>
    </source>
</evidence>
<dbReference type="Proteomes" id="UP000050509">
    <property type="component" value="Unassembled WGS sequence"/>
</dbReference>
<gene>
    <name evidence="2" type="ORF">SE17_20515</name>
</gene>
<name>A0A0P9FEW3_9CHLR</name>
<reference evidence="2 3" key="1">
    <citation type="submission" date="2015-09" db="EMBL/GenBank/DDBJ databases">
        <title>Draft genome sequence of Kouleothrix aurantiaca JCM 19913.</title>
        <authorList>
            <person name="Hemp J."/>
        </authorList>
    </citation>
    <scope>NUCLEOTIDE SEQUENCE [LARGE SCALE GENOMIC DNA]</scope>
    <source>
        <strain evidence="2 3">COM-B</strain>
    </source>
</reference>
<feature type="region of interest" description="Disordered" evidence="1">
    <location>
        <begin position="47"/>
        <end position="69"/>
    </location>
</feature>
<keyword evidence="3" id="KW-1185">Reference proteome</keyword>
<dbReference type="AlphaFoldDB" id="A0A0P9FEW3"/>
<proteinExistence type="predicted"/>
<organism evidence="2 3">
    <name type="scientific">Kouleothrix aurantiaca</name>
    <dbReference type="NCBI Taxonomy" id="186479"/>
    <lineage>
        <taxon>Bacteria</taxon>
        <taxon>Bacillati</taxon>
        <taxon>Chloroflexota</taxon>
        <taxon>Chloroflexia</taxon>
        <taxon>Chloroflexales</taxon>
        <taxon>Roseiflexineae</taxon>
        <taxon>Roseiflexaceae</taxon>
        <taxon>Kouleothrix</taxon>
    </lineage>
</organism>
<feature type="non-terminal residue" evidence="2">
    <location>
        <position position="69"/>
    </location>
</feature>
<protein>
    <submittedName>
        <fullName evidence="2">Uncharacterized protein</fullName>
    </submittedName>
</protein>
<accession>A0A0P9FEW3</accession>
<dbReference type="EMBL" id="LJCR01000866">
    <property type="protein sequence ID" value="KPV51555.1"/>
    <property type="molecule type" value="Genomic_DNA"/>
</dbReference>
<comment type="caution">
    <text evidence="2">The sequence shown here is derived from an EMBL/GenBank/DDBJ whole genome shotgun (WGS) entry which is preliminary data.</text>
</comment>
<evidence type="ECO:0000313" key="3">
    <source>
        <dbReference type="Proteomes" id="UP000050509"/>
    </source>
</evidence>
<evidence type="ECO:0000313" key="2">
    <source>
        <dbReference type="EMBL" id="KPV51555.1"/>
    </source>
</evidence>